<dbReference type="InterPro" id="IPR002398">
    <property type="entry name" value="Pept_C14"/>
</dbReference>
<evidence type="ECO:0000313" key="7">
    <source>
        <dbReference type="Proteomes" id="UP001497623"/>
    </source>
</evidence>
<comment type="similarity">
    <text evidence="1">Belongs to the peptidase C14A family.</text>
</comment>
<feature type="domain" description="Caspase family p20" evidence="5">
    <location>
        <begin position="1"/>
        <end position="75"/>
    </location>
</feature>
<accession>A0AAV2RYC1</accession>
<dbReference type="InterPro" id="IPR015917">
    <property type="entry name" value="Pept_C14A"/>
</dbReference>
<organism evidence="6 7">
    <name type="scientific">Meganyctiphanes norvegica</name>
    <name type="common">Northern krill</name>
    <name type="synonym">Thysanopoda norvegica</name>
    <dbReference type="NCBI Taxonomy" id="48144"/>
    <lineage>
        <taxon>Eukaryota</taxon>
        <taxon>Metazoa</taxon>
        <taxon>Ecdysozoa</taxon>
        <taxon>Arthropoda</taxon>
        <taxon>Crustacea</taxon>
        <taxon>Multicrustacea</taxon>
        <taxon>Malacostraca</taxon>
        <taxon>Eumalacostraca</taxon>
        <taxon>Eucarida</taxon>
        <taxon>Euphausiacea</taxon>
        <taxon>Euphausiidae</taxon>
        <taxon>Meganyctiphanes</taxon>
    </lineage>
</organism>
<sequence length="120" mass="13634">ETKRAITELTEHEDLRNVDSTVVIIMSHGTKEYFYTEDGRKISFNYIVNSFNIHNCPALKGKPKFFIFDCCRGNESMRPLYLSKVQASPFTETNTDIIEDTTPAPIEVTTKDACIIHATV</sequence>
<keyword evidence="3" id="KW-0053">Apoptosis</keyword>
<feature type="non-terminal residue" evidence="6">
    <location>
        <position position="1"/>
    </location>
</feature>
<dbReference type="InterPro" id="IPR001309">
    <property type="entry name" value="Pept_C14_p20"/>
</dbReference>
<comment type="caution">
    <text evidence="6">The sequence shown here is derived from an EMBL/GenBank/DDBJ whole genome shotgun (WGS) entry which is preliminary data.</text>
</comment>
<keyword evidence="4" id="KW-0378">Hydrolase</keyword>
<evidence type="ECO:0000313" key="6">
    <source>
        <dbReference type="EMBL" id="CAL4151307.1"/>
    </source>
</evidence>
<feature type="non-terminal residue" evidence="6">
    <location>
        <position position="120"/>
    </location>
</feature>
<keyword evidence="7" id="KW-1185">Reference proteome</keyword>
<gene>
    <name evidence="6" type="ORF">MNOR_LOCUS30767</name>
</gene>
<dbReference type="PANTHER" id="PTHR47901">
    <property type="entry name" value="CASPASE RECRUITMENT DOMAIN-CONTAINING PROTEIN 18"/>
    <property type="match status" value="1"/>
</dbReference>
<dbReference type="Pfam" id="PF00656">
    <property type="entry name" value="Peptidase_C14"/>
    <property type="match status" value="1"/>
</dbReference>
<dbReference type="GO" id="GO:0004197">
    <property type="term" value="F:cysteine-type endopeptidase activity"/>
    <property type="evidence" value="ECO:0007669"/>
    <property type="project" value="InterPro"/>
</dbReference>
<dbReference type="SUPFAM" id="SSF52129">
    <property type="entry name" value="Caspase-like"/>
    <property type="match status" value="1"/>
</dbReference>
<dbReference type="Proteomes" id="UP001497623">
    <property type="component" value="Unassembled WGS sequence"/>
</dbReference>
<name>A0AAV2RYC1_MEGNR</name>
<dbReference type="InterPro" id="IPR029030">
    <property type="entry name" value="Caspase-like_dom_sf"/>
</dbReference>
<reference evidence="6 7" key="1">
    <citation type="submission" date="2024-05" db="EMBL/GenBank/DDBJ databases">
        <authorList>
            <person name="Wallberg A."/>
        </authorList>
    </citation>
    <scope>NUCLEOTIDE SEQUENCE [LARGE SCALE GENOMIC DNA]</scope>
</reference>
<evidence type="ECO:0000259" key="5">
    <source>
        <dbReference type="PROSITE" id="PS50208"/>
    </source>
</evidence>
<protein>
    <recommendedName>
        <fullName evidence="5">Caspase family p20 domain-containing protein</fullName>
    </recommendedName>
</protein>
<dbReference type="PANTHER" id="PTHR47901:SF8">
    <property type="entry name" value="CASPASE-3"/>
    <property type="match status" value="1"/>
</dbReference>
<dbReference type="PROSITE" id="PS50208">
    <property type="entry name" value="CASPASE_P20"/>
    <property type="match status" value="1"/>
</dbReference>
<dbReference type="PRINTS" id="PR00376">
    <property type="entry name" value="IL1BCENZYME"/>
</dbReference>
<dbReference type="GO" id="GO:0006915">
    <property type="term" value="P:apoptotic process"/>
    <property type="evidence" value="ECO:0007669"/>
    <property type="project" value="UniProtKB-KW"/>
</dbReference>
<evidence type="ECO:0000256" key="2">
    <source>
        <dbReference type="ARBA" id="ARBA00022670"/>
    </source>
</evidence>
<evidence type="ECO:0000256" key="3">
    <source>
        <dbReference type="ARBA" id="ARBA00022703"/>
    </source>
</evidence>
<evidence type="ECO:0000256" key="4">
    <source>
        <dbReference type="ARBA" id="ARBA00022801"/>
    </source>
</evidence>
<dbReference type="Gene3D" id="3.40.50.1460">
    <property type="match status" value="1"/>
</dbReference>
<dbReference type="GO" id="GO:0006508">
    <property type="term" value="P:proteolysis"/>
    <property type="evidence" value="ECO:0007669"/>
    <property type="project" value="UniProtKB-KW"/>
</dbReference>
<keyword evidence="2" id="KW-0645">Protease</keyword>
<dbReference type="InterPro" id="IPR011600">
    <property type="entry name" value="Pept_C14_caspase"/>
</dbReference>
<dbReference type="EMBL" id="CAXKWB010038286">
    <property type="protein sequence ID" value="CAL4151307.1"/>
    <property type="molecule type" value="Genomic_DNA"/>
</dbReference>
<evidence type="ECO:0000256" key="1">
    <source>
        <dbReference type="ARBA" id="ARBA00010134"/>
    </source>
</evidence>
<proteinExistence type="inferred from homology"/>
<dbReference type="AlphaFoldDB" id="A0AAV2RYC1"/>